<evidence type="ECO:0000256" key="1">
    <source>
        <dbReference type="ARBA" id="ARBA00022679"/>
    </source>
</evidence>
<dbReference type="CDD" id="cd03349">
    <property type="entry name" value="LbH_XAT"/>
    <property type="match status" value="1"/>
</dbReference>
<sequence>MNYGPSPETRYPIPEQTRLVYLKTIIKNPNIIVGDYTYYDDFDHPENFEKNVLYHFDFIGDQLIIGKFCSIASDVKFIMNGGNHRTDWLTNYPFPVFGNGWESAMPDSWPFKGNTVIGNDVWIGYGATIMPGINIGDGAIIATQSVVTRDVPPYTIVGGNPAQEIRKRFEESIIEELLNIRWWDWDIEKITRYLHVICGIDIEALRQALDSESI</sequence>
<dbReference type="Proteomes" id="UP000640725">
    <property type="component" value="Unassembled WGS sequence"/>
</dbReference>
<dbReference type="Pfam" id="PF00132">
    <property type="entry name" value="Hexapep"/>
    <property type="match status" value="1"/>
</dbReference>
<dbReference type="PANTHER" id="PTHR43300">
    <property type="entry name" value="ACETYLTRANSFERASE"/>
    <property type="match status" value="1"/>
</dbReference>
<dbReference type="PROSITE" id="PS00101">
    <property type="entry name" value="HEXAPEP_TRANSFERASES"/>
    <property type="match status" value="1"/>
</dbReference>
<dbReference type="PANTHER" id="PTHR43300:SF11">
    <property type="entry name" value="ACETYLTRANSFERASE RV3034C-RELATED"/>
    <property type="match status" value="1"/>
</dbReference>
<dbReference type="InterPro" id="IPR011004">
    <property type="entry name" value="Trimer_LpxA-like_sf"/>
</dbReference>
<proteinExistence type="predicted"/>
<dbReference type="InterPro" id="IPR050179">
    <property type="entry name" value="Trans_hexapeptide_repeat"/>
</dbReference>
<organism evidence="3 4">
    <name type="scientific">Planktothrix mougeotii LEGE 06226</name>
    <dbReference type="NCBI Taxonomy" id="1828728"/>
    <lineage>
        <taxon>Bacteria</taxon>
        <taxon>Bacillati</taxon>
        <taxon>Cyanobacteriota</taxon>
        <taxon>Cyanophyceae</taxon>
        <taxon>Oscillatoriophycideae</taxon>
        <taxon>Oscillatoriales</taxon>
        <taxon>Microcoleaceae</taxon>
        <taxon>Planktothrix</taxon>
    </lineage>
</organism>
<evidence type="ECO:0000313" key="4">
    <source>
        <dbReference type="Proteomes" id="UP000640725"/>
    </source>
</evidence>
<evidence type="ECO:0000313" key="3">
    <source>
        <dbReference type="EMBL" id="MBE9143383.1"/>
    </source>
</evidence>
<protein>
    <submittedName>
        <fullName evidence="3">CatB-related O-acetyltransferase</fullName>
    </submittedName>
</protein>
<dbReference type="SUPFAM" id="SSF51161">
    <property type="entry name" value="Trimeric LpxA-like enzymes"/>
    <property type="match status" value="1"/>
</dbReference>
<dbReference type="InterPro" id="IPR001451">
    <property type="entry name" value="Hexapep"/>
</dbReference>
<dbReference type="InterPro" id="IPR018357">
    <property type="entry name" value="Hexapep_transf_CS"/>
</dbReference>
<dbReference type="Gene3D" id="2.160.10.10">
    <property type="entry name" value="Hexapeptide repeat proteins"/>
    <property type="match status" value="1"/>
</dbReference>
<evidence type="ECO:0000256" key="2">
    <source>
        <dbReference type="ARBA" id="ARBA00022737"/>
    </source>
</evidence>
<name>A0ABR9UAA3_9CYAN</name>
<accession>A0ABR9UAA3</accession>
<keyword evidence="4" id="KW-1185">Reference proteome</keyword>
<comment type="caution">
    <text evidence="3">The sequence shown here is derived from an EMBL/GenBank/DDBJ whole genome shotgun (WGS) entry which is preliminary data.</text>
</comment>
<dbReference type="EMBL" id="JADEWU010000015">
    <property type="protein sequence ID" value="MBE9143383.1"/>
    <property type="molecule type" value="Genomic_DNA"/>
</dbReference>
<keyword evidence="1" id="KW-0808">Transferase</keyword>
<keyword evidence="2" id="KW-0677">Repeat</keyword>
<dbReference type="RefSeq" id="WP_193868972.1">
    <property type="nucleotide sequence ID" value="NZ_JADEWU010000015.1"/>
</dbReference>
<gene>
    <name evidence="3" type="ORF">IQ236_09105</name>
</gene>
<reference evidence="3 4" key="1">
    <citation type="submission" date="2020-10" db="EMBL/GenBank/DDBJ databases">
        <authorList>
            <person name="Castelo-Branco R."/>
            <person name="Eusebio N."/>
            <person name="Adriana R."/>
            <person name="Vieira A."/>
            <person name="Brugerolle De Fraissinette N."/>
            <person name="Rezende De Castro R."/>
            <person name="Schneider M.P."/>
            <person name="Vasconcelos V."/>
            <person name="Leao P.N."/>
        </authorList>
    </citation>
    <scope>NUCLEOTIDE SEQUENCE [LARGE SCALE GENOMIC DNA]</scope>
    <source>
        <strain evidence="3 4">LEGE 06226</strain>
    </source>
</reference>